<dbReference type="InterPro" id="IPR036942">
    <property type="entry name" value="Beta-barrel_TonB_sf"/>
</dbReference>
<organism evidence="6 7">
    <name type="scientific">Rhizobium grahamii</name>
    <dbReference type="NCBI Taxonomy" id="1120045"/>
    <lineage>
        <taxon>Bacteria</taxon>
        <taxon>Pseudomonadati</taxon>
        <taxon>Pseudomonadota</taxon>
        <taxon>Alphaproteobacteria</taxon>
        <taxon>Hyphomicrobiales</taxon>
        <taxon>Rhizobiaceae</taxon>
        <taxon>Rhizobium/Agrobacterium group</taxon>
        <taxon>Rhizobium</taxon>
    </lineage>
</organism>
<evidence type="ECO:0000256" key="2">
    <source>
        <dbReference type="ARBA" id="ARBA00022448"/>
    </source>
</evidence>
<keyword evidence="4" id="KW-0998">Cell outer membrane</keyword>
<dbReference type="Proteomes" id="UP000326881">
    <property type="component" value="Plasmid unnamed"/>
</dbReference>
<keyword evidence="6" id="KW-0614">Plasmid</keyword>
<gene>
    <name evidence="6" type="ORF">FZ934_19245</name>
</gene>
<reference evidence="6 7" key="1">
    <citation type="submission" date="2019-08" db="EMBL/GenBank/DDBJ databases">
        <title>Prosopis cineraria nodule microbiome.</title>
        <authorList>
            <person name="Ali R."/>
            <person name="Chaluvadi S.R."/>
            <person name="Wang X."/>
        </authorList>
    </citation>
    <scope>NUCLEOTIDE SEQUENCE [LARGE SCALE GENOMIC DNA]</scope>
    <source>
        <strain evidence="6 7">BG7</strain>
        <plasmid evidence="6 7">unnamed</plasmid>
    </source>
</reference>
<proteinExistence type="predicted"/>
<dbReference type="AlphaFoldDB" id="A0A5Q0CEH4"/>
<dbReference type="Gene3D" id="3.55.50.30">
    <property type="match status" value="1"/>
</dbReference>
<dbReference type="GO" id="GO:0009279">
    <property type="term" value="C:cell outer membrane"/>
    <property type="evidence" value="ECO:0007669"/>
    <property type="project" value="UniProtKB-SubCell"/>
</dbReference>
<dbReference type="Pfam" id="PF07660">
    <property type="entry name" value="STN"/>
    <property type="match status" value="1"/>
</dbReference>
<evidence type="ECO:0000256" key="3">
    <source>
        <dbReference type="ARBA" id="ARBA00023136"/>
    </source>
</evidence>
<keyword evidence="3" id="KW-0472">Membrane</keyword>
<dbReference type="SUPFAM" id="SSF56935">
    <property type="entry name" value="Porins"/>
    <property type="match status" value="1"/>
</dbReference>
<evidence type="ECO:0000256" key="1">
    <source>
        <dbReference type="ARBA" id="ARBA00004442"/>
    </source>
</evidence>
<dbReference type="EMBL" id="CP043499">
    <property type="protein sequence ID" value="QFY62530.1"/>
    <property type="molecule type" value="Genomic_DNA"/>
</dbReference>
<keyword evidence="6" id="KW-0675">Receptor</keyword>
<dbReference type="KEGG" id="rgr:FZ934_19245"/>
<evidence type="ECO:0000259" key="5">
    <source>
        <dbReference type="SMART" id="SM00965"/>
    </source>
</evidence>
<geneLocation type="plasmid" evidence="6 7">
    <name>unnamed</name>
</geneLocation>
<comment type="subcellular location">
    <subcellularLocation>
        <location evidence="1">Cell outer membrane</location>
    </subcellularLocation>
</comment>
<evidence type="ECO:0000256" key="4">
    <source>
        <dbReference type="ARBA" id="ARBA00023237"/>
    </source>
</evidence>
<dbReference type="Gene3D" id="2.40.170.20">
    <property type="entry name" value="TonB-dependent receptor, beta-barrel domain"/>
    <property type="match status" value="1"/>
</dbReference>
<keyword evidence="7" id="KW-1185">Reference proteome</keyword>
<dbReference type="Gene3D" id="2.170.130.10">
    <property type="entry name" value="TonB-dependent receptor, plug domain"/>
    <property type="match status" value="1"/>
</dbReference>
<keyword evidence="2" id="KW-0813">Transport</keyword>
<dbReference type="InterPro" id="IPR037066">
    <property type="entry name" value="Plug_dom_sf"/>
</dbReference>
<protein>
    <submittedName>
        <fullName evidence="6">TonB-dependent receptor plug domain-containing protein</fullName>
    </submittedName>
</protein>
<dbReference type="SMART" id="SM00965">
    <property type="entry name" value="STN"/>
    <property type="match status" value="1"/>
</dbReference>
<name>A0A5Q0CEH4_9HYPH</name>
<evidence type="ECO:0000313" key="7">
    <source>
        <dbReference type="Proteomes" id="UP000326881"/>
    </source>
</evidence>
<accession>A0A5Q0CEH4</accession>
<dbReference type="OrthoDB" id="9796221at2"/>
<evidence type="ECO:0000313" key="6">
    <source>
        <dbReference type="EMBL" id="QFY62530.1"/>
    </source>
</evidence>
<feature type="domain" description="Secretin/TonB short N-terminal" evidence="5">
    <location>
        <begin position="70"/>
        <end position="121"/>
    </location>
</feature>
<dbReference type="InterPro" id="IPR011662">
    <property type="entry name" value="Secretin/TonB_short_N"/>
</dbReference>
<sequence length="958" mass="105316">MAVQAGPQRAIRRGWRLAILLASSTLIAFHPISSMAQAPISSVTAQDIEFSIPAQSLASAIKLFIRITGWQVGYPSALVDGLQSRPVSGRLSPQAALATMLAGTGVSVQVTGPETATLVGGGSESGSAEEDGFVLNPIIVKGVTKGVRLGSDSVADTGTTTISGGQIEARSIGNDANDILRDMPNVQYQNDIDDDAGITDQSVIDLKPREVRISGARVYENNFILDGMPINTLTGTAESANKELEDSYTPPDQDQIFGLHSQSVYVPTDFVESATLIDSNASASYGNFQGGVVSYKLREAANDRWHGSVSTDFTTSDWAGYHIGTEDGLNPNNVQRQDYLKRRTAYEITGPITDNIAVLGQYSTQSASTTKDKYYRYTETDSVREDSKNKFYRAQVKAETDIGDFTLEGAYTDYDQVWENAGWRNMQVNQAARGLTSKLEHNYDFADGSLGGVEFSNIKLNSKLTYGSSRSLNDVNGNIGRAYKQSVVKSKVVTWEATELSDWCRTDPSVTINTICYEGATGDKDQGQNQVSWSQELTADVWQGSLKLGASYTYTDAYRRRSEDAIYYGVYTTLGDVTGISAFNCNTQDECSNEMFASNKAVYKAYNIHAYLNEFSTYGELEQTWDWFNIRAGTRLSYDDYMKNLDISPRVVATITPWDDFSISVGANRYYNAQSLAYAIRDQRPRSQSYTRTQTSGTVNDWKMAVVTGNLGDSASGLNTPYTDELAFSISGVESLFDGEWRIRFLDRRSKDQYASTKTGNNYTLSNDGTGAYQSVSAEYSKDLEAPDVAGLENLRFNASATWSRSEVSNDSYFEDSLEDDYIWYKGKSYTRAGFSVVTGNMDIPIRLQAGLSSSWLEDALTVDVAANYNLGYTGAKYTDENVTVDGKSHEIYEDFDFDAFVTFNLSASYQVYKSDMAGLSLNVRVDNLFDNLGNATASTTNPWLIGRTVWVGAKATF</sequence>